<dbReference type="PROSITE" id="PS00450">
    <property type="entry name" value="ACONITASE_1"/>
    <property type="match status" value="1"/>
</dbReference>
<keyword evidence="14" id="KW-0456">Lyase</keyword>
<evidence type="ECO:0000256" key="4">
    <source>
        <dbReference type="ARBA" id="ARBA00004729"/>
    </source>
</evidence>
<evidence type="ECO:0000256" key="14">
    <source>
        <dbReference type="ARBA" id="ARBA00023239"/>
    </source>
</evidence>
<evidence type="ECO:0000256" key="13">
    <source>
        <dbReference type="ARBA" id="ARBA00023014"/>
    </source>
</evidence>
<evidence type="ECO:0000259" key="18">
    <source>
        <dbReference type="Pfam" id="PF00330"/>
    </source>
</evidence>
<evidence type="ECO:0000256" key="12">
    <source>
        <dbReference type="ARBA" id="ARBA00023004"/>
    </source>
</evidence>
<comment type="caution">
    <text evidence="20">The sequence shown here is derived from an EMBL/GenBank/DDBJ whole genome shotgun (WGS) entry which is preliminary data.</text>
</comment>
<comment type="similarity">
    <text evidence="5">Belongs to the aconitase/IPM isomerase family.</text>
</comment>
<proteinExistence type="inferred from homology"/>
<dbReference type="EMBL" id="JAGTXO010000022">
    <property type="protein sequence ID" value="KAG8462190.1"/>
    <property type="molecule type" value="Genomic_DNA"/>
</dbReference>
<dbReference type="HAMAP" id="MF_01031">
    <property type="entry name" value="LeuD_type1"/>
    <property type="match status" value="1"/>
</dbReference>
<dbReference type="FunFam" id="3.30.499.10:FF:000007">
    <property type="entry name" value="3-isopropylmalate dehydratase large subunit"/>
    <property type="match status" value="1"/>
</dbReference>
<evidence type="ECO:0000256" key="16">
    <source>
        <dbReference type="ARBA" id="ARBA00031631"/>
    </source>
</evidence>
<dbReference type="PANTHER" id="PTHR43822:SF9">
    <property type="entry name" value="3-ISOPROPYLMALATE DEHYDRATASE"/>
    <property type="match status" value="1"/>
</dbReference>
<dbReference type="OrthoDB" id="2279155at2759"/>
<dbReference type="NCBIfam" id="NF009116">
    <property type="entry name" value="PRK12466.1"/>
    <property type="match status" value="1"/>
</dbReference>
<dbReference type="AlphaFoldDB" id="A0A8J5XN39"/>
<evidence type="ECO:0000259" key="19">
    <source>
        <dbReference type="Pfam" id="PF00694"/>
    </source>
</evidence>
<evidence type="ECO:0000256" key="9">
    <source>
        <dbReference type="ARBA" id="ARBA00022485"/>
    </source>
</evidence>
<evidence type="ECO:0000256" key="11">
    <source>
        <dbReference type="ARBA" id="ARBA00022723"/>
    </source>
</evidence>
<evidence type="ECO:0000256" key="10">
    <source>
        <dbReference type="ARBA" id="ARBA00022605"/>
    </source>
</evidence>
<dbReference type="Pfam" id="PF00330">
    <property type="entry name" value="Aconitase"/>
    <property type="match status" value="1"/>
</dbReference>
<dbReference type="Proteomes" id="UP000751190">
    <property type="component" value="Unassembled WGS sequence"/>
</dbReference>
<keyword evidence="13" id="KW-0411">Iron-sulfur</keyword>
<dbReference type="PANTHER" id="PTHR43822">
    <property type="entry name" value="HOMOACONITASE, MITOCHONDRIAL-RELATED"/>
    <property type="match status" value="1"/>
</dbReference>
<dbReference type="SUPFAM" id="SSF52016">
    <property type="entry name" value="LeuD/IlvD-like"/>
    <property type="match status" value="1"/>
</dbReference>
<keyword evidence="9" id="KW-0004">4Fe-4S</keyword>
<dbReference type="Gene3D" id="3.20.19.10">
    <property type="entry name" value="Aconitase, domain 4"/>
    <property type="match status" value="1"/>
</dbReference>
<evidence type="ECO:0000256" key="15">
    <source>
        <dbReference type="ARBA" id="ARBA00023304"/>
    </source>
</evidence>
<feature type="domain" description="Aconitase A/isopropylmalate dehydratase small subunit swivel" evidence="19">
    <location>
        <begin position="536"/>
        <end position="658"/>
    </location>
</feature>
<evidence type="ECO:0000256" key="1">
    <source>
        <dbReference type="ARBA" id="ARBA00000491"/>
    </source>
</evidence>
<accession>A0A8J5XN39</accession>
<comment type="cofactor">
    <cofactor evidence="2">
        <name>[4Fe-4S] cluster</name>
        <dbReference type="ChEBI" id="CHEBI:49883"/>
    </cofactor>
</comment>
<evidence type="ECO:0000313" key="21">
    <source>
        <dbReference type="Proteomes" id="UP000751190"/>
    </source>
</evidence>
<dbReference type="InterPro" id="IPR050067">
    <property type="entry name" value="IPM_dehydratase_rel_enz"/>
</dbReference>
<dbReference type="InterPro" id="IPR001030">
    <property type="entry name" value="Acoase/IPM_deHydtase_lsu_aba"/>
</dbReference>
<dbReference type="PROSITE" id="PS01244">
    <property type="entry name" value="ACONITASE_2"/>
    <property type="match status" value="1"/>
</dbReference>
<dbReference type="CDD" id="cd01577">
    <property type="entry name" value="IPMI_Swivel"/>
    <property type="match status" value="1"/>
</dbReference>
<comment type="catalytic activity">
    <reaction evidence="1">
        <text>(2R,3S)-3-isopropylmalate = (2S)-2-isopropylmalate</text>
        <dbReference type="Rhea" id="RHEA:32287"/>
        <dbReference type="ChEBI" id="CHEBI:1178"/>
        <dbReference type="ChEBI" id="CHEBI:35121"/>
        <dbReference type="EC" id="4.2.1.33"/>
    </reaction>
</comment>
<dbReference type="CDD" id="cd01583">
    <property type="entry name" value="IPMI"/>
    <property type="match status" value="1"/>
</dbReference>
<dbReference type="InterPro" id="IPR033941">
    <property type="entry name" value="IPMI_cat"/>
</dbReference>
<keyword evidence="11" id="KW-0479">Metal-binding</keyword>
<dbReference type="FunFam" id="3.20.19.10:FF:000003">
    <property type="entry name" value="3-isopropylmalate dehydratase small subunit"/>
    <property type="match status" value="1"/>
</dbReference>
<dbReference type="Gene3D" id="3.30.499.10">
    <property type="entry name" value="Aconitase, domain 3"/>
    <property type="match status" value="2"/>
</dbReference>
<keyword evidence="21" id="KW-1185">Reference proteome</keyword>
<dbReference type="FunFam" id="3.30.499.10:FF:000006">
    <property type="entry name" value="3-isopropylmalate dehydratase large subunit"/>
    <property type="match status" value="1"/>
</dbReference>
<dbReference type="GO" id="GO:0009098">
    <property type="term" value="P:L-leucine biosynthetic process"/>
    <property type="evidence" value="ECO:0007669"/>
    <property type="project" value="UniProtKB-UniPathway"/>
</dbReference>
<dbReference type="InterPro" id="IPR015928">
    <property type="entry name" value="Aconitase/3IPM_dehydase_swvl"/>
</dbReference>
<protein>
    <recommendedName>
        <fullName evidence="7">3-isopropylmalate dehydratase</fullName>
        <ecNumber evidence="6">4.2.1.33</ecNumber>
    </recommendedName>
    <alternativeName>
        <fullName evidence="16">Alpha-IPM isomerase</fullName>
    </alternativeName>
    <alternativeName>
        <fullName evidence="17">Isopropylmalate isomerase</fullName>
    </alternativeName>
</protein>
<name>A0A8J5XN39_DIALT</name>
<dbReference type="PRINTS" id="PR00415">
    <property type="entry name" value="ACONITASE"/>
</dbReference>
<evidence type="ECO:0000256" key="3">
    <source>
        <dbReference type="ARBA" id="ARBA00002695"/>
    </source>
</evidence>
<evidence type="ECO:0000256" key="8">
    <source>
        <dbReference type="ARBA" id="ARBA00022430"/>
    </source>
</evidence>
<dbReference type="InterPro" id="IPR018136">
    <property type="entry name" value="Aconitase_4Fe-4S_BS"/>
</dbReference>
<dbReference type="OMA" id="LCDADNI"/>
<gene>
    <name evidence="20" type="ORF">KFE25_011640</name>
</gene>
<dbReference type="EC" id="4.2.1.33" evidence="6"/>
<dbReference type="GO" id="GO:0009316">
    <property type="term" value="C:3-isopropylmalate dehydratase complex"/>
    <property type="evidence" value="ECO:0007669"/>
    <property type="project" value="InterPro"/>
</dbReference>
<keyword evidence="8" id="KW-0432">Leucine biosynthesis</keyword>
<evidence type="ECO:0000256" key="7">
    <source>
        <dbReference type="ARBA" id="ARBA00014371"/>
    </source>
</evidence>
<dbReference type="SUPFAM" id="SSF53732">
    <property type="entry name" value="Aconitase iron-sulfur domain"/>
    <property type="match status" value="1"/>
</dbReference>
<evidence type="ECO:0000256" key="5">
    <source>
        <dbReference type="ARBA" id="ARBA00007185"/>
    </source>
</evidence>
<dbReference type="InterPro" id="IPR036008">
    <property type="entry name" value="Aconitase_4Fe-4S_dom"/>
</dbReference>
<comment type="pathway">
    <text evidence="4">Amino-acid biosynthesis; L-leucine biosynthesis; L-leucine from 3-methyl-2-oxobutanoate: step 2/4.</text>
</comment>
<dbReference type="HAMAP" id="MF_01026">
    <property type="entry name" value="LeuC_type1"/>
    <property type="match status" value="1"/>
</dbReference>
<keyword evidence="10" id="KW-0028">Amino-acid biosynthesis</keyword>
<keyword evidence="15" id="KW-0100">Branched-chain amino acid biosynthesis</keyword>
<reference evidence="20" key="1">
    <citation type="submission" date="2021-05" db="EMBL/GenBank/DDBJ databases">
        <title>The genome of the haptophyte Pavlova lutheri (Diacronema luteri, Pavlovales) - a model for lipid biosynthesis in eukaryotic algae.</title>
        <authorList>
            <person name="Hulatt C.J."/>
            <person name="Posewitz M.C."/>
        </authorList>
    </citation>
    <scope>NUCLEOTIDE SEQUENCE</scope>
    <source>
        <strain evidence="20">NIVA-4/92</strain>
    </source>
</reference>
<dbReference type="GO" id="GO:0046872">
    <property type="term" value="F:metal ion binding"/>
    <property type="evidence" value="ECO:0007669"/>
    <property type="project" value="UniProtKB-KW"/>
</dbReference>
<evidence type="ECO:0000256" key="6">
    <source>
        <dbReference type="ARBA" id="ARBA00011998"/>
    </source>
</evidence>
<dbReference type="NCBIfam" id="TIGR00170">
    <property type="entry name" value="leuC"/>
    <property type="match status" value="1"/>
</dbReference>
<dbReference type="GO" id="GO:0003861">
    <property type="term" value="F:3-isopropylmalate dehydratase activity"/>
    <property type="evidence" value="ECO:0007669"/>
    <property type="project" value="UniProtKB-EC"/>
</dbReference>
<sequence length="736" mass="77971">MMLARSGSRVAAALGSRAGVAGARRALAAAAAKPLTLFDKIWASKLVDQQDDGTCLIYIDRHLVHEVTSPQAFEGLRAAGRRVRRVDRVLATADHNVPTSNRAGGIENAESKLQVETLETNCADFGLTYFGMGDERQGVVHIIGPEQGFTLPGMTIVCGDSHTATHGAFGALAFGIGTSEVEHVLATQTLVQKPAKNMRISVRGELPVGVTSKDLVLHIIGVIGTAGGTGHVIEYEGPAISKLSMEARMTICNMSIEAGARAGMIAPDEVTYKYLKGRPMAPKGELWEQALAFWRTLPSDPGARYDTEVVVHADEIAPQVTWGTSPQDVLPITASVPDPASEPDANKAAAMRRALEYMGLAAGQKLSELAVDKVFIGSCTNGRIEDLRAVAAVAKGQRVASSVMHAMIVPGSGIVKKQAEAEGLHEVFKAAGFDWREPGCSMCLAMNEDKLAPGERCASTSNRNFEGRQGRGGRTHLVSPAMAAAAAITGRLTDVRTLGGARGLHTRAGASRALAAAAAAAAAATHAAAPGGAGGMRPFVALTGVVAPLPISNVDTDMLIPKQFLKTIKRTGLGKNLFDELRYANDGSEIATFVLNQKPYRSAAVIVSRENFGCGSSREHAPWALLDFGIRCVIAPSFADIFFNNCFKNGILPIVLPAATCEELMSAATQSPGSELTVDLPTQTISRPNGPPIDFEVESFRKHCLLNGLDDIGLTLQKVAKIDAYEAKQQQLFPWL</sequence>
<dbReference type="NCBIfam" id="NF002458">
    <property type="entry name" value="PRK01641.1"/>
    <property type="match status" value="1"/>
</dbReference>
<evidence type="ECO:0000313" key="20">
    <source>
        <dbReference type="EMBL" id="KAG8462190.1"/>
    </source>
</evidence>
<dbReference type="InterPro" id="IPR015931">
    <property type="entry name" value="Acnase/IPM_dHydase_lsu_aba_1/3"/>
</dbReference>
<organism evidence="20 21">
    <name type="scientific">Diacronema lutheri</name>
    <name type="common">Unicellular marine alga</name>
    <name type="synonym">Monochrysis lutheri</name>
    <dbReference type="NCBI Taxonomy" id="2081491"/>
    <lineage>
        <taxon>Eukaryota</taxon>
        <taxon>Haptista</taxon>
        <taxon>Haptophyta</taxon>
        <taxon>Pavlovophyceae</taxon>
        <taxon>Pavlovales</taxon>
        <taxon>Pavlovaceae</taxon>
        <taxon>Diacronema</taxon>
    </lineage>
</organism>
<comment type="function">
    <text evidence="3">Catalyzes the isomerization between 2-isopropylmalate and 3-isopropylmalate, via the formation of 2-isopropylmaleate.</text>
</comment>
<dbReference type="NCBIfam" id="NF004016">
    <property type="entry name" value="PRK05478.1"/>
    <property type="match status" value="1"/>
</dbReference>
<dbReference type="UniPathway" id="UPA00048">
    <property type="reaction ID" value="UER00071"/>
</dbReference>
<dbReference type="InterPro" id="IPR004431">
    <property type="entry name" value="3-IsopropMal_deHydase_ssu"/>
</dbReference>
<dbReference type="InterPro" id="IPR033940">
    <property type="entry name" value="IPMI_Swivel"/>
</dbReference>
<dbReference type="Pfam" id="PF00694">
    <property type="entry name" value="Aconitase_C"/>
    <property type="match status" value="1"/>
</dbReference>
<evidence type="ECO:0000256" key="17">
    <source>
        <dbReference type="ARBA" id="ARBA00033368"/>
    </source>
</evidence>
<evidence type="ECO:0000256" key="2">
    <source>
        <dbReference type="ARBA" id="ARBA00001966"/>
    </source>
</evidence>
<dbReference type="NCBIfam" id="TIGR00171">
    <property type="entry name" value="leuD"/>
    <property type="match status" value="1"/>
</dbReference>
<dbReference type="InterPro" id="IPR000573">
    <property type="entry name" value="AconitaseA/IPMdHydase_ssu_swvl"/>
</dbReference>
<feature type="domain" description="Aconitase/3-isopropylmalate dehydratase large subunit alpha/beta/alpha" evidence="18">
    <location>
        <begin position="39"/>
        <end position="490"/>
    </location>
</feature>
<dbReference type="GO" id="GO:0051539">
    <property type="term" value="F:4 iron, 4 sulfur cluster binding"/>
    <property type="evidence" value="ECO:0007669"/>
    <property type="project" value="UniProtKB-KW"/>
</dbReference>
<keyword evidence="12" id="KW-0408">Iron</keyword>
<dbReference type="InterPro" id="IPR004430">
    <property type="entry name" value="3-IsopropMal_deHydase_lsu"/>
</dbReference>